<keyword evidence="5" id="KW-1185">Reference proteome</keyword>
<evidence type="ECO:0000313" key="3">
    <source>
        <dbReference type="EMBL" id="CAF0771271.1"/>
    </source>
</evidence>
<feature type="domain" description="Mon2/Sec7/BIG1-like HDS" evidence="2">
    <location>
        <begin position="827"/>
        <end position="894"/>
    </location>
</feature>
<name>A0A813QPA6_9BILA</name>
<evidence type="ECO:0000313" key="4">
    <source>
        <dbReference type="EMBL" id="CAF3553391.1"/>
    </source>
</evidence>
<sequence>MSSCSLETSRPVHGLENKTMVEWLNAVKQEAEKTNNLLLKEFCQQLLDYLVQGKNSIHFGREKCMEFVRCCLETETPQICLLIVRGFETILQCIRSYDGVLSVQILCKLIQFTLGTLRTTNIDLRRETCQLCALKLENFYNYYQKVVKKTDNYNLFDDDISLNPNEIEYFSSLLILMEFHTTLIDELSRKPDQTLQRIFVLELHDLMIGSLPRNIHCYKPFIEFVWKKYSPGVLSFLGSPIIDARCIMYVRNTSDPHIRRTVFRYLLNTSTLISLISPSWMNNQQMTTKDQTITDSDLSLFRKILSVIMECTSSDDRLLVNKAYQCLNHCLEQILNFTENPKFQPDEQQYIYKAYLKYGYYIVAPTVNTVDFVPLLINEQEDDIINNDDGKELSLSSDSASMERVTFYLYHLKLFLKTIKVTNVTDLDDALLQFSSFISSGKDIFYTNFCFLLLVSFSIEEYTSKMSNSSVSDIIVTNADGIYAATIWLLWYSLRQRTQQLFERIDDINGTYSKTSFISDIMNSGMMIYIDPEWMNILYEECHNFDFIQYVPKQSKVILHQMLSALSVGYRLLQICWSSLFGVYTVMLNTNHSLDYFPSEFQSSIINSNTINERLIETHQLVFTGLKTLFKLAVSTVEHNFDIKINYTNDLLILKRPLQHHLIKNINKHKQYRLHYVDVMTISFILDLIMSDIKVYPSVTYKYTLRCCVYLLILEQLCCCSIIRDKIDLTNHETLETNEKLYEMAVQSLDLDSLLEFLEQLRVLSITQLPKEDGCSPSDLFPTNIIIDKLGEMTIGTIVATHKDIGIAKRAISHMHTQLRSYLSVRPEYQNFHMNEEFFKPFEHLICTEQCDSVVENQIVNSICELVELNTNNIKSGWRSVFACLKTVKIEQKRRNIYADDGGKENKEADGIELHRINALLEVLEAFFNCDNLNVIASAAIDCLLCLFRYLREPDPWTPMQNSPFDESDEEDSHDTDMPNQIEMVMPALNMMNKFMTIFIHCYASPSSPSRHFESTSFTYCTFINYSTDFFTHISSLNKGYFTDEFKKTNQQEQIMDFLQMFERNLQKDVKYLSLNLDSIDKNHLLSVWSYMIEGLTDTIFSCSNRYIIKIIDHYFEILKVTLENVNYQFSIYLIVCVIIPWLQSFVCSNFLKKTSLRKMSIFRCSLTGQQPPRLSLTAWRLFMGNLLEHVIQIFDKSSTVDEYHHILFDTFLSMLNDWLVVPNEYVGRLGISCIKHLLTNLTAKFDSKLSLICCKNIRHALLLTSLPIEYIIHEFNVSSADDLLLNVRLYTKDASLSTPHDNDNMIFLLCKQLFNEQSTSQSVNNDNDRKLFRFTFRSSDNKANMNEIDMQTFVFSNYFHIQLIHIIGEILLNNNNTNFTENSVLYYFLSCLAYTIDLCERYETNNIGLKCLLQQLFSYEIPVTFYHLKRIAFQYLIDLLLKNIEIESVELWKQDSLKPNEMNHHHMDKTITLHNEDSASLVYYTSFPQSGTPTDSPKKTHDLTINKGFFSNFSSYLYKCSLNNSANQLVILKMLSDGIADTIYKYSNEYETRMNTQNEDVQSPFYTVTAKITYPGDNGLYLLRADQDLIDKFIPDHHHQQQQQQQQSNSKQQNSLNNLSVNRNTNISKAMSPLENETQYFIVTEDMINQALNEYKQRKSEPSVSPLRKISSSSTSIQRERQMSSPSSAIPRSFSAALMSSSSDESKINQQQIHDRHNSSDLGQTLHIHHTTYKTLMSSMKLYIDGWNSLCLYLAKYLHSSNEQRVLLPVFERWLFILATNASNRELKNILLDMLVNHGKEKQINMNV</sequence>
<dbReference type="OrthoDB" id="10002886at2759"/>
<evidence type="ECO:0000259" key="2">
    <source>
        <dbReference type="Pfam" id="PF09324"/>
    </source>
</evidence>
<dbReference type="Proteomes" id="UP000663829">
    <property type="component" value="Unassembled WGS sequence"/>
</dbReference>
<feature type="compositionally biased region" description="Low complexity" evidence="1">
    <location>
        <begin position="1602"/>
        <end position="1617"/>
    </location>
</feature>
<feature type="region of interest" description="Disordered" evidence="1">
    <location>
        <begin position="1598"/>
        <end position="1617"/>
    </location>
</feature>
<gene>
    <name evidence="3" type="ORF">GPM918_LOCUS1939</name>
    <name evidence="4" type="ORF">SRO942_LOCUS1939</name>
</gene>
<dbReference type="EMBL" id="CAJNOQ010000199">
    <property type="protein sequence ID" value="CAF0771271.1"/>
    <property type="molecule type" value="Genomic_DNA"/>
</dbReference>
<organism evidence="3 5">
    <name type="scientific">Didymodactylos carnosus</name>
    <dbReference type="NCBI Taxonomy" id="1234261"/>
    <lineage>
        <taxon>Eukaryota</taxon>
        <taxon>Metazoa</taxon>
        <taxon>Spiralia</taxon>
        <taxon>Gnathifera</taxon>
        <taxon>Rotifera</taxon>
        <taxon>Eurotatoria</taxon>
        <taxon>Bdelloidea</taxon>
        <taxon>Philodinida</taxon>
        <taxon>Philodinidae</taxon>
        <taxon>Didymodactylos</taxon>
    </lineage>
</organism>
<feature type="region of interest" description="Disordered" evidence="1">
    <location>
        <begin position="1658"/>
        <end position="1692"/>
    </location>
</feature>
<dbReference type="Proteomes" id="UP000681722">
    <property type="component" value="Unassembled WGS sequence"/>
</dbReference>
<proteinExistence type="predicted"/>
<evidence type="ECO:0000256" key="1">
    <source>
        <dbReference type="SAM" id="MobiDB-lite"/>
    </source>
</evidence>
<dbReference type="Pfam" id="PF09324">
    <property type="entry name" value="Sec7-like_HDS"/>
    <property type="match status" value="1"/>
</dbReference>
<accession>A0A813QPA6</accession>
<dbReference type="InterPro" id="IPR015403">
    <property type="entry name" value="Mon2/Sec7/BIG1-like_HDS"/>
</dbReference>
<protein>
    <recommendedName>
        <fullName evidence="2">Mon2/Sec7/BIG1-like HDS domain-containing protein</fullName>
    </recommendedName>
</protein>
<dbReference type="EMBL" id="CAJOBC010000199">
    <property type="protein sequence ID" value="CAF3553391.1"/>
    <property type="molecule type" value="Genomic_DNA"/>
</dbReference>
<comment type="caution">
    <text evidence="3">The sequence shown here is derived from an EMBL/GenBank/DDBJ whole genome shotgun (WGS) entry which is preliminary data.</text>
</comment>
<evidence type="ECO:0000313" key="5">
    <source>
        <dbReference type="Proteomes" id="UP000663829"/>
    </source>
</evidence>
<reference evidence="3" key="1">
    <citation type="submission" date="2021-02" db="EMBL/GenBank/DDBJ databases">
        <authorList>
            <person name="Nowell W R."/>
        </authorList>
    </citation>
    <scope>NUCLEOTIDE SEQUENCE</scope>
</reference>